<evidence type="ECO:0000256" key="2">
    <source>
        <dbReference type="ARBA" id="ARBA00022475"/>
    </source>
</evidence>
<evidence type="ECO:0000256" key="1">
    <source>
        <dbReference type="ARBA" id="ARBA00004651"/>
    </source>
</evidence>
<keyword evidence="3 6" id="KW-0812">Transmembrane</keyword>
<dbReference type="EMBL" id="FOKA01000001">
    <property type="protein sequence ID" value="SFA70165.1"/>
    <property type="molecule type" value="Genomic_DNA"/>
</dbReference>
<organism evidence="8 9">
    <name type="scientific">Cellulomonas marina</name>
    <dbReference type="NCBI Taxonomy" id="988821"/>
    <lineage>
        <taxon>Bacteria</taxon>
        <taxon>Bacillati</taxon>
        <taxon>Actinomycetota</taxon>
        <taxon>Actinomycetes</taxon>
        <taxon>Micrococcales</taxon>
        <taxon>Cellulomonadaceae</taxon>
        <taxon>Cellulomonas</taxon>
    </lineage>
</organism>
<keyword evidence="5 6" id="KW-0472">Membrane</keyword>
<feature type="transmembrane region" description="Helical" evidence="6">
    <location>
        <begin position="307"/>
        <end position="329"/>
    </location>
</feature>
<accession>A0A1I0V1I0</accession>
<protein>
    <submittedName>
        <fullName evidence="8">Tight adherence protein C</fullName>
    </submittedName>
</protein>
<feature type="transmembrane region" description="Helical" evidence="6">
    <location>
        <begin position="155"/>
        <end position="174"/>
    </location>
</feature>
<evidence type="ECO:0000256" key="4">
    <source>
        <dbReference type="ARBA" id="ARBA00022989"/>
    </source>
</evidence>
<evidence type="ECO:0000313" key="9">
    <source>
        <dbReference type="Proteomes" id="UP000199012"/>
    </source>
</evidence>
<evidence type="ECO:0000256" key="5">
    <source>
        <dbReference type="ARBA" id="ARBA00023136"/>
    </source>
</evidence>
<evidence type="ECO:0000256" key="3">
    <source>
        <dbReference type="ARBA" id="ARBA00022692"/>
    </source>
</evidence>
<comment type="subcellular location">
    <subcellularLocation>
        <location evidence="1">Cell membrane</location>
        <topology evidence="1">Multi-pass membrane protein</topology>
    </subcellularLocation>
</comment>
<proteinExistence type="predicted"/>
<keyword evidence="9" id="KW-1185">Reference proteome</keyword>
<dbReference type="PANTHER" id="PTHR35007">
    <property type="entry name" value="INTEGRAL MEMBRANE PROTEIN-RELATED"/>
    <property type="match status" value="1"/>
</dbReference>
<dbReference type="GO" id="GO:0005886">
    <property type="term" value="C:plasma membrane"/>
    <property type="evidence" value="ECO:0007669"/>
    <property type="project" value="UniProtKB-SubCell"/>
</dbReference>
<evidence type="ECO:0000259" key="7">
    <source>
        <dbReference type="Pfam" id="PF00482"/>
    </source>
</evidence>
<feature type="transmembrane region" description="Helical" evidence="6">
    <location>
        <begin position="6"/>
        <end position="34"/>
    </location>
</feature>
<keyword evidence="4 6" id="KW-1133">Transmembrane helix</keyword>
<reference evidence="8 9" key="1">
    <citation type="submission" date="2016-10" db="EMBL/GenBank/DDBJ databases">
        <authorList>
            <person name="de Groot N.N."/>
        </authorList>
    </citation>
    <scope>NUCLEOTIDE SEQUENCE [LARGE SCALE GENOMIC DNA]</scope>
    <source>
        <strain evidence="8 9">CGMCC 4.6945</strain>
    </source>
</reference>
<dbReference type="PANTHER" id="PTHR35007:SF2">
    <property type="entry name" value="PILUS ASSEMBLE PROTEIN"/>
    <property type="match status" value="1"/>
</dbReference>
<feature type="transmembrane region" description="Helical" evidence="6">
    <location>
        <begin position="129"/>
        <end position="149"/>
    </location>
</feature>
<sequence>MLVSGAGAAALAPGAVGALLGLAAGVGTVLVLAAHRARRVTLDQRLAPYLRAQRRSSGLLGEAGSGGGRGADLLVARGAGGTLQRLLAPVVADAAALVARVGRPGDELARRLVRAGGHRGVEEFRAEQVVHGAVGLAGGLAAALVLGVLRGGSPLALALLAVLAGAAGVLLPDVRLTAHVRRREARILLELPTVAELLALAVGAGEGAAGALDRVVRTTHGPLAAELGAVLAEARTGTPLTVALDRLARRTGVPALARFAEAVSVAVDRGTPLGDVLRAQAQDVREEGRRALMEAGGRKEVQMMVPVVFLLLPVTVLFAVFPSAVVLQVGL</sequence>
<dbReference type="AlphaFoldDB" id="A0A1I0V1I0"/>
<keyword evidence="2" id="KW-1003">Cell membrane</keyword>
<feature type="domain" description="Type II secretion system protein GspF" evidence="7">
    <location>
        <begin position="196"/>
        <end position="320"/>
    </location>
</feature>
<gene>
    <name evidence="8" type="ORF">SAMN05421867_10190</name>
</gene>
<evidence type="ECO:0000256" key="6">
    <source>
        <dbReference type="SAM" id="Phobius"/>
    </source>
</evidence>
<name>A0A1I0V1I0_9CELL</name>
<dbReference type="InterPro" id="IPR018076">
    <property type="entry name" value="T2SS_GspF_dom"/>
</dbReference>
<dbReference type="Proteomes" id="UP000199012">
    <property type="component" value="Unassembled WGS sequence"/>
</dbReference>
<dbReference type="STRING" id="988821.SAMN05421867_10190"/>
<dbReference type="Pfam" id="PF00482">
    <property type="entry name" value="T2SSF"/>
    <property type="match status" value="1"/>
</dbReference>
<evidence type="ECO:0000313" key="8">
    <source>
        <dbReference type="EMBL" id="SFA70165.1"/>
    </source>
</evidence>